<proteinExistence type="predicted"/>
<protein>
    <submittedName>
        <fullName evidence="1">Uncharacterized protein</fullName>
    </submittedName>
</protein>
<keyword evidence="2" id="KW-1185">Reference proteome</keyword>
<organism evidence="1 2">
    <name type="scientific">Halorubrum saccharovorum</name>
    <dbReference type="NCBI Taxonomy" id="2248"/>
    <lineage>
        <taxon>Archaea</taxon>
        <taxon>Methanobacteriati</taxon>
        <taxon>Methanobacteriota</taxon>
        <taxon>Stenosarchaea group</taxon>
        <taxon>Halobacteria</taxon>
        <taxon>Halobacteriales</taxon>
        <taxon>Haloferacaceae</taxon>
        <taxon>Halorubrum</taxon>
    </lineage>
</organism>
<accession>A0A081EW08</accession>
<comment type="caution">
    <text evidence="1">The sequence shown here is derived from an EMBL/GenBank/DDBJ whole genome shotgun (WGS) entry which is preliminary data.</text>
</comment>
<evidence type="ECO:0000313" key="1">
    <source>
        <dbReference type="EMBL" id="KDS91596.1"/>
    </source>
</evidence>
<dbReference type="OrthoDB" id="307999at2157"/>
<evidence type="ECO:0000313" key="2">
    <source>
        <dbReference type="Proteomes" id="UP000053331"/>
    </source>
</evidence>
<dbReference type="EMBL" id="JNFH02000011">
    <property type="protein sequence ID" value="KDS91596.1"/>
    <property type="molecule type" value="Genomic_DNA"/>
</dbReference>
<dbReference type="RefSeq" id="WP_050023880.1">
    <property type="nucleotide sequence ID" value="NZ_JNFH02000011.1"/>
</dbReference>
<reference evidence="1 2" key="1">
    <citation type="journal article" date="2015" name="Genome Announc.">
        <title>Draft genome sequence of a Halorubrum H3 strain isolated from the burlinskoye salt lake (Altai Krai, Russia).</title>
        <authorList>
            <person name="Rozanov A.S."/>
            <person name="Bryanskaya A.V."/>
            <person name="Malup T.K."/>
            <person name="Kotenko A.V."/>
            <person name="Peltek S.E."/>
        </authorList>
    </citation>
    <scope>NUCLEOTIDE SEQUENCE [LARGE SCALE GENOMIC DNA]</scope>
    <source>
        <strain evidence="1 2">H3</strain>
    </source>
</reference>
<sequence>MTDRDTTTITITVLIDGTQYIHQVEGTHWRRDDERTVYVYNDDTTVLEVDDEYFVDAMREDSVETTVTTTQ</sequence>
<dbReference type="Proteomes" id="UP000053331">
    <property type="component" value="Unassembled WGS sequence"/>
</dbReference>
<name>A0A081EW08_9EURY</name>
<dbReference type="AlphaFoldDB" id="A0A081EW08"/>
<gene>
    <name evidence="1" type="ORF">FK85_00245</name>
</gene>